<dbReference type="Pfam" id="PF14316">
    <property type="entry name" value="DUF4381"/>
    <property type="match status" value="1"/>
</dbReference>
<keyword evidence="1" id="KW-1133">Transmembrane helix</keyword>
<evidence type="ECO:0008006" key="4">
    <source>
        <dbReference type="Google" id="ProtNLM"/>
    </source>
</evidence>
<organism evidence="2 3">
    <name type="scientific">Photobacterium aphoticum</name>
    <dbReference type="NCBI Taxonomy" id="754436"/>
    <lineage>
        <taxon>Bacteria</taxon>
        <taxon>Pseudomonadati</taxon>
        <taxon>Pseudomonadota</taxon>
        <taxon>Gammaproteobacteria</taxon>
        <taxon>Vibrionales</taxon>
        <taxon>Vibrionaceae</taxon>
        <taxon>Photobacterium</taxon>
    </lineage>
</organism>
<proteinExistence type="predicted"/>
<keyword evidence="1" id="KW-0812">Transmembrane</keyword>
<keyword evidence="1" id="KW-0472">Membrane</keyword>
<dbReference type="RefSeq" id="WP_047873314.1">
    <property type="nucleotide sequence ID" value="NZ_BMYC01000001.1"/>
</dbReference>
<feature type="transmembrane region" description="Helical" evidence="1">
    <location>
        <begin position="28"/>
        <end position="49"/>
    </location>
</feature>
<name>A0A0J1GQ26_9GAMM</name>
<dbReference type="PATRIC" id="fig|754436.4.peg.1156"/>
<accession>A0A0J1GQ26</accession>
<keyword evidence="3" id="KW-1185">Reference proteome</keyword>
<dbReference type="EMBL" id="LDOV01000010">
    <property type="protein sequence ID" value="KLV01860.1"/>
    <property type="molecule type" value="Genomic_DNA"/>
</dbReference>
<dbReference type="Proteomes" id="UP000036426">
    <property type="component" value="Unassembled WGS sequence"/>
</dbReference>
<dbReference type="InterPro" id="IPR025489">
    <property type="entry name" value="DUF4381"/>
</dbReference>
<evidence type="ECO:0000256" key="1">
    <source>
        <dbReference type="SAM" id="Phobius"/>
    </source>
</evidence>
<gene>
    <name evidence="2" type="ORF">ABT58_05450</name>
</gene>
<comment type="caution">
    <text evidence="2">The sequence shown here is derived from an EMBL/GenBank/DDBJ whole genome shotgun (WGS) entry which is preliminary data.</text>
</comment>
<dbReference type="AlphaFoldDB" id="A0A0J1GQ26"/>
<sequence>MADATTTPVLPLADIHLPAAPGLWPLAWGWWVCLVIAVIAALFLGYWLWRHRQKNRARREALLQLQRLTQPNQFGELNQLLRQMAMTYRSRQQVAGLTGEKWLSFLDAQLPMKHTGFMALSSEWQQGLFSPTPLSEKQYAACLQQAKVWIKKAQFVQHEQNK</sequence>
<evidence type="ECO:0000313" key="2">
    <source>
        <dbReference type="EMBL" id="KLV01860.1"/>
    </source>
</evidence>
<evidence type="ECO:0000313" key="3">
    <source>
        <dbReference type="Proteomes" id="UP000036426"/>
    </source>
</evidence>
<reference evidence="2 3" key="1">
    <citation type="submission" date="2015-05" db="EMBL/GenBank/DDBJ databases">
        <title>Photobacterium galathea sp. nov.</title>
        <authorList>
            <person name="Machado H."/>
            <person name="Gram L."/>
        </authorList>
    </citation>
    <scope>NUCLEOTIDE SEQUENCE [LARGE SCALE GENOMIC DNA]</scope>
    <source>
        <strain evidence="2 3">DSM 25995</strain>
    </source>
</reference>
<dbReference type="OrthoDB" id="283083at2"/>
<protein>
    <recommendedName>
        <fullName evidence="4">DUF4381 domain-containing protein</fullName>
    </recommendedName>
</protein>